<evidence type="ECO:0000313" key="13">
    <source>
        <dbReference type="RefSeq" id="XP_029644984.1"/>
    </source>
</evidence>
<feature type="transmembrane region" description="Helical" evidence="10">
    <location>
        <begin position="29"/>
        <end position="48"/>
    </location>
</feature>
<evidence type="ECO:0000259" key="11">
    <source>
        <dbReference type="Pfam" id="PF07885"/>
    </source>
</evidence>
<dbReference type="PANTHER" id="PTHR11003:SF335">
    <property type="entry name" value="POTASSIUM CHANNEL DOMAIN-CONTAINING PROTEIN"/>
    <property type="match status" value="1"/>
</dbReference>
<dbReference type="PANTHER" id="PTHR11003">
    <property type="entry name" value="POTASSIUM CHANNEL, SUBFAMILY K"/>
    <property type="match status" value="1"/>
</dbReference>
<sequence>MDQLQQGILESPKRLHKAVRTLINIIKSWFGLLILLMIYSLLGAYVFMEVEGPAERKRRAGLLRERLYLGDLLWNLTLNYDGDPQSYNNWTQYVKEQLPRYEERIYQAYKYSMSSDAEVWDFYGALLYCGTIYTTIGYGHVSPSTDWGRIATMIYGAIGVPLALIVLADMGRHFTVLLKVLWVLARKSCDVGACICRVSASAAATAGGAVVSAGRRKISRDRKPPYKITDRFENEDGSAPIAQWEDSRTPVSENTEEDEFDDQDGGMFGSGFLRISGKTPTLADIDDQFNLPMGIAAIILVVYIFLGTLMFKSWEEWGYLEAFYFVFISLSTIGLGDIVPAHSKFFLLSSIYIFFGLSLVSMCINVAIQFFSRTIKKARRTMNEISDRAQRTATMTIGKAKTAVVKIAGDTDGTVSHDHQNGVASDHKGVASDPKVDTKDSSGETGKSAKPPSQGFFHRKSSTEKSPTKTTDQDTVVTVIQPDSCPEGFTG</sequence>
<evidence type="ECO:0000256" key="2">
    <source>
        <dbReference type="ARBA" id="ARBA00022448"/>
    </source>
</evidence>
<keyword evidence="7 8" id="KW-0407">Ion channel</keyword>
<feature type="transmembrane region" description="Helical" evidence="10">
    <location>
        <begin position="120"/>
        <end position="141"/>
    </location>
</feature>
<keyword evidence="6 10" id="KW-0472">Membrane</keyword>
<organism evidence="12 13">
    <name type="scientific">Octopus sinensis</name>
    <name type="common">East Asian common octopus</name>
    <dbReference type="NCBI Taxonomy" id="2607531"/>
    <lineage>
        <taxon>Eukaryota</taxon>
        <taxon>Metazoa</taxon>
        <taxon>Spiralia</taxon>
        <taxon>Lophotrochozoa</taxon>
        <taxon>Mollusca</taxon>
        <taxon>Cephalopoda</taxon>
        <taxon>Coleoidea</taxon>
        <taxon>Octopodiformes</taxon>
        <taxon>Octopoda</taxon>
        <taxon>Incirrata</taxon>
        <taxon>Octopodidae</taxon>
        <taxon>Octopus</taxon>
    </lineage>
</organism>
<feature type="compositionally biased region" description="Basic and acidic residues" evidence="9">
    <location>
        <begin position="415"/>
        <end position="442"/>
    </location>
</feature>
<evidence type="ECO:0000256" key="9">
    <source>
        <dbReference type="SAM" id="MobiDB-lite"/>
    </source>
</evidence>
<evidence type="ECO:0000256" key="1">
    <source>
        <dbReference type="ARBA" id="ARBA00004141"/>
    </source>
</evidence>
<feature type="region of interest" description="Disordered" evidence="9">
    <location>
        <begin position="411"/>
        <end position="491"/>
    </location>
</feature>
<dbReference type="GO" id="GO:0030322">
    <property type="term" value="P:stabilization of membrane potential"/>
    <property type="evidence" value="ECO:0007669"/>
    <property type="project" value="TreeGrafter"/>
</dbReference>
<evidence type="ECO:0000256" key="6">
    <source>
        <dbReference type="ARBA" id="ARBA00023136"/>
    </source>
</evidence>
<reference evidence="13 14" key="1">
    <citation type="submission" date="2025-08" db="UniProtKB">
        <authorList>
            <consortium name="RefSeq"/>
        </authorList>
    </citation>
    <scope>IDENTIFICATION</scope>
</reference>
<dbReference type="GO" id="GO:0005886">
    <property type="term" value="C:plasma membrane"/>
    <property type="evidence" value="ECO:0007669"/>
    <property type="project" value="TreeGrafter"/>
</dbReference>
<feature type="transmembrane region" description="Helical" evidence="10">
    <location>
        <begin position="317"/>
        <end position="339"/>
    </location>
</feature>
<feature type="transmembrane region" description="Helical" evidence="10">
    <location>
        <begin position="147"/>
        <end position="168"/>
    </location>
</feature>
<name>A0A6P7T2P4_9MOLL</name>
<dbReference type="InterPro" id="IPR013099">
    <property type="entry name" value="K_chnl_dom"/>
</dbReference>
<keyword evidence="4 10" id="KW-1133">Transmembrane helix</keyword>
<feature type="transmembrane region" description="Helical" evidence="10">
    <location>
        <begin position="291"/>
        <end position="311"/>
    </location>
</feature>
<protein>
    <submittedName>
        <fullName evidence="13 14">TWiK family of potassium channels protein 7-like</fullName>
    </submittedName>
</protein>
<evidence type="ECO:0000256" key="7">
    <source>
        <dbReference type="ARBA" id="ARBA00023303"/>
    </source>
</evidence>
<evidence type="ECO:0000256" key="3">
    <source>
        <dbReference type="ARBA" id="ARBA00022692"/>
    </source>
</evidence>
<evidence type="ECO:0000313" key="14">
    <source>
        <dbReference type="RefSeq" id="XP_036364702.1"/>
    </source>
</evidence>
<dbReference type="RefSeq" id="XP_029644984.1">
    <property type="nucleotide sequence ID" value="XM_029789124.2"/>
</dbReference>
<feature type="domain" description="Potassium channel" evidence="11">
    <location>
        <begin position="298"/>
        <end position="372"/>
    </location>
</feature>
<gene>
    <name evidence="13 14" type="primary">LOC115219063</name>
</gene>
<evidence type="ECO:0000256" key="8">
    <source>
        <dbReference type="RuleBase" id="RU003857"/>
    </source>
</evidence>
<evidence type="ECO:0000256" key="10">
    <source>
        <dbReference type="SAM" id="Phobius"/>
    </source>
</evidence>
<dbReference type="GO" id="GO:0015271">
    <property type="term" value="F:outward rectifier potassium channel activity"/>
    <property type="evidence" value="ECO:0007669"/>
    <property type="project" value="TreeGrafter"/>
</dbReference>
<keyword evidence="2 8" id="KW-0813">Transport</keyword>
<dbReference type="SUPFAM" id="SSF81324">
    <property type="entry name" value="Voltage-gated potassium channels"/>
    <property type="match status" value="2"/>
</dbReference>
<dbReference type="InterPro" id="IPR003280">
    <property type="entry name" value="2pore_dom_K_chnl"/>
</dbReference>
<dbReference type="Pfam" id="PF07885">
    <property type="entry name" value="Ion_trans_2"/>
    <property type="match status" value="2"/>
</dbReference>
<feature type="compositionally biased region" description="Low complexity" evidence="9">
    <location>
        <begin position="468"/>
        <end position="479"/>
    </location>
</feature>
<feature type="transmembrane region" description="Helical" evidence="10">
    <location>
        <begin position="351"/>
        <end position="371"/>
    </location>
</feature>
<keyword evidence="3 8" id="KW-0812">Transmembrane</keyword>
<comment type="similarity">
    <text evidence="8">Belongs to the two pore domain potassium channel (TC 1.A.1.8) family.</text>
</comment>
<dbReference type="RefSeq" id="XP_036364702.1">
    <property type="nucleotide sequence ID" value="XM_036508809.1"/>
</dbReference>
<dbReference type="PRINTS" id="PR01333">
    <property type="entry name" value="2POREKCHANEL"/>
</dbReference>
<proteinExistence type="inferred from homology"/>
<evidence type="ECO:0000256" key="5">
    <source>
        <dbReference type="ARBA" id="ARBA00023065"/>
    </source>
</evidence>
<feature type="domain" description="Potassium channel" evidence="11">
    <location>
        <begin position="113"/>
        <end position="174"/>
    </location>
</feature>
<dbReference type="KEGG" id="osn:115219063"/>
<dbReference type="AlphaFoldDB" id="A0A6P7T2P4"/>
<comment type="subcellular location">
    <subcellularLocation>
        <location evidence="1">Membrane</location>
        <topology evidence="1">Multi-pass membrane protein</topology>
    </subcellularLocation>
</comment>
<evidence type="ECO:0000256" key="4">
    <source>
        <dbReference type="ARBA" id="ARBA00022989"/>
    </source>
</evidence>
<accession>A0A6P7T2P4</accession>
<evidence type="ECO:0000313" key="12">
    <source>
        <dbReference type="Proteomes" id="UP000515154"/>
    </source>
</evidence>
<dbReference type="Gene3D" id="1.10.287.70">
    <property type="match status" value="1"/>
</dbReference>
<keyword evidence="5 8" id="KW-0406">Ion transport</keyword>
<keyword evidence="12" id="KW-1185">Reference proteome</keyword>
<dbReference type="Proteomes" id="UP000515154">
    <property type="component" value="Linkage group LG14"/>
</dbReference>
<dbReference type="GO" id="GO:0022841">
    <property type="term" value="F:potassium ion leak channel activity"/>
    <property type="evidence" value="ECO:0007669"/>
    <property type="project" value="TreeGrafter"/>
</dbReference>